<proteinExistence type="predicted"/>
<gene>
    <name evidence="1" type="ORF">G4223_00605</name>
</gene>
<dbReference type="RefSeq" id="WP_163673713.1">
    <property type="nucleotide sequence ID" value="NZ_JAAIYP010000004.1"/>
</dbReference>
<protein>
    <submittedName>
        <fullName evidence="1">Uncharacterized protein</fullName>
    </submittedName>
</protein>
<reference evidence="1 2" key="1">
    <citation type="submission" date="2020-02" db="EMBL/GenBank/DDBJ databases">
        <authorList>
            <person name="Dziuba M."/>
            <person name="Kuznetsov B."/>
            <person name="Mardanov A."/>
            <person name="Ravin N."/>
            <person name="Grouzdev D."/>
        </authorList>
    </citation>
    <scope>NUCLEOTIDE SEQUENCE [LARGE SCALE GENOMIC DNA]</scope>
    <source>
        <strain evidence="1 2">SpK</strain>
    </source>
</reference>
<dbReference type="AlphaFoldDB" id="A0A7C9QSS5"/>
<sequence>MARREVAVGQRYQPTESTAQWEVRELTRDAEGIVHARMVKVGDPTALKMISALALRDSKLYRLMAEPADDDTP</sequence>
<evidence type="ECO:0000313" key="2">
    <source>
        <dbReference type="Proteomes" id="UP000480684"/>
    </source>
</evidence>
<dbReference type="EMBL" id="JAAIYP010000004">
    <property type="protein sequence ID" value="NFV78616.1"/>
    <property type="molecule type" value="Genomic_DNA"/>
</dbReference>
<name>A0A7C9QSS5_9PROT</name>
<accession>A0A7C9QSS5</accession>
<keyword evidence="2" id="KW-1185">Reference proteome</keyword>
<evidence type="ECO:0000313" key="1">
    <source>
        <dbReference type="EMBL" id="NFV78616.1"/>
    </source>
</evidence>
<dbReference type="Proteomes" id="UP000480684">
    <property type="component" value="Unassembled WGS sequence"/>
</dbReference>
<organism evidence="1 2">
    <name type="scientific">Magnetospirillum aberrantis SpK</name>
    <dbReference type="NCBI Taxonomy" id="908842"/>
    <lineage>
        <taxon>Bacteria</taxon>
        <taxon>Pseudomonadati</taxon>
        <taxon>Pseudomonadota</taxon>
        <taxon>Alphaproteobacteria</taxon>
        <taxon>Rhodospirillales</taxon>
        <taxon>Rhodospirillaceae</taxon>
        <taxon>Magnetospirillum</taxon>
    </lineage>
</organism>
<comment type="caution">
    <text evidence="1">The sequence shown here is derived from an EMBL/GenBank/DDBJ whole genome shotgun (WGS) entry which is preliminary data.</text>
</comment>